<feature type="binding site" evidence="2">
    <location>
        <position position="188"/>
    </location>
    <ligand>
        <name>FAD</name>
        <dbReference type="ChEBI" id="CHEBI:57692"/>
    </ligand>
</feature>
<evidence type="ECO:0000256" key="1">
    <source>
        <dbReference type="PIRSR" id="PIRSR011396-1"/>
    </source>
</evidence>
<dbReference type="Pfam" id="PF04820">
    <property type="entry name" value="Trp_halogenase"/>
    <property type="match status" value="1"/>
</dbReference>
<feature type="active site" evidence="1">
    <location>
        <position position="79"/>
    </location>
</feature>
<dbReference type="RefSeq" id="WP_106513025.1">
    <property type="nucleotide sequence ID" value="NZ_PXYI01000003.1"/>
</dbReference>
<feature type="binding site" evidence="2">
    <location>
        <position position="348"/>
    </location>
    <ligand>
        <name>L-tryptophan</name>
        <dbReference type="ChEBI" id="CHEBI:57912"/>
    </ligand>
</feature>
<dbReference type="EMBL" id="PXYI01000003">
    <property type="protein sequence ID" value="PSJ40872.1"/>
    <property type="molecule type" value="Genomic_DNA"/>
</dbReference>
<sequence>MTREVIVVGGGTAGWIAAAYLAKRLNAGSPGGINLTVIESPDIPVIGVGEGSFPSLRKTLNVIGVDEADLVREANATFKQGIRFSNWRAPDPSGSQHRYFHPFQVSDDHDGLDLLPYWLMGVAGDAPWAAVNTVQQAAADACLAPKLPAHPPFAGPLTYAYHFDAVLLGRLLRKRAVALGARHIADTVTRVELAEDGSIAALHCRDTGRVRADLYIDCTGFRAQLIGDALGIPFHSRRNELFVDRAVALQVPHAEPDGPIASQTFATAQDAGWIWDIGLHERRGAGYVYSSSHIDDETALRALRDYVGPAADALEPRILQFEAGYRQVQWHKNCVAIGLSSGFIEPLEATGIGFAEIAALMVVNLFPWAGDYEVSARQFNAIMVKRYDHVLDFIKLHYCLSDRTDSTFWIENRDPASWSPALRERLENWRHRAPDFMDVDLNHDIFLAANWQYVLYGMGFETDLSAQAGAFRFYDDARRTFADIRSQQANALQRLPSHRTLVQQVARPGFHFPVR</sequence>
<dbReference type="InterPro" id="IPR050816">
    <property type="entry name" value="Flavin-dep_Halogenase_NPB"/>
</dbReference>
<dbReference type="GO" id="GO:0004497">
    <property type="term" value="F:monooxygenase activity"/>
    <property type="evidence" value="ECO:0007669"/>
    <property type="project" value="InterPro"/>
</dbReference>
<evidence type="ECO:0000256" key="2">
    <source>
        <dbReference type="PIRSR" id="PIRSR011396-2"/>
    </source>
</evidence>
<organism evidence="3 4">
    <name type="scientific">Allosphingosinicella deserti</name>
    <dbReference type="NCBI Taxonomy" id="2116704"/>
    <lineage>
        <taxon>Bacteria</taxon>
        <taxon>Pseudomonadati</taxon>
        <taxon>Pseudomonadota</taxon>
        <taxon>Alphaproteobacteria</taxon>
        <taxon>Sphingomonadales</taxon>
        <taxon>Sphingomonadaceae</taxon>
        <taxon>Allosphingosinicella</taxon>
    </lineage>
</organism>
<keyword evidence="2" id="KW-0547">Nucleotide-binding</keyword>
<dbReference type="AlphaFoldDB" id="A0A2P7QSC9"/>
<dbReference type="InterPro" id="IPR006905">
    <property type="entry name" value="Flavin_halogenase"/>
</dbReference>
<feature type="binding site" evidence="2">
    <location>
        <position position="352"/>
    </location>
    <ligand>
        <name>FAD</name>
        <dbReference type="ChEBI" id="CHEBI:57692"/>
    </ligand>
</feature>
<gene>
    <name evidence="3" type="ORF">C7I55_11390</name>
</gene>
<dbReference type="InterPro" id="IPR036188">
    <property type="entry name" value="FAD/NAD-bd_sf"/>
</dbReference>
<evidence type="ECO:0000313" key="4">
    <source>
        <dbReference type="Proteomes" id="UP000241167"/>
    </source>
</evidence>
<dbReference type="PANTHER" id="PTHR43747">
    <property type="entry name" value="FAD-BINDING PROTEIN"/>
    <property type="match status" value="1"/>
</dbReference>
<dbReference type="Gene3D" id="3.50.50.60">
    <property type="entry name" value="FAD/NAD(P)-binding domain"/>
    <property type="match status" value="1"/>
</dbReference>
<reference evidence="3 4" key="1">
    <citation type="submission" date="2018-03" db="EMBL/GenBank/DDBJ databases">
        <title>The draft genome of Sphingosinicella sp. GL-C-18.</title>
        <authorList>
            <person name="Liu L."/>
            <person name="Li L."/>
            <person name="Liang L."/>
            <person name="Zhang X."/>
            <person name="Wang T."/>
        </authorList>
    </citation>
    <scope>NUCLEOTIDE SEQUENCE [LARGE SCALE GENOMIC DNA]</scope>
    <source>
        <strain evidence="3 4">GL-C-18</strain>
    </source>
</reference>
<evidence type="ECO:0000313" key="3">
    <source>
        <dbReference type="EMBL" id="PSJ40872.1"/>
    </source>
</evidence>
<dbReference type="PANTHER" id="PTHR43747:SF4">
    <property type="entry name" value="FLAVIN-DEPENDENT TRYPTOPHAN HALOGENASE"/>
    <property type="match status" value="1"/>
</dbReference>
<keyword evidence="2" id="KW-0274">FAD</keyword>
<dbReference type="InterPro" id="IPR033856">
    <property type="entry name" value="Trp_halogen"/>
</dbReference>
<keyword evidence="4" id="KW-1185">Reference proteome</keyword>
<comment type="caution">
    <text evidence="3">The sequence shown here is derived from an EMBL/GenBank/DDBJ whole genome shotgun (WGS) entry which is preliminary data.</text>
</comment>
<accession>A0A2P7QSC9</accession>
<dbReference type="OrthoDB" id="462203at2"/>
<keyword evidence="2" id="KW-0285">Flavoprotein</keyword>
<feature type="binding site" evidence="2">
    <location>
        <begin position="10"/>
        <end position="13"/>
    </location>
    <ligand>
        <name>FAD</name>
        <dbReference type="ChEBI" id="CHEBI:57692"/>
    </ligand>
</feature>
<proteinExistence type="predicted"/>
<dbReference type="PIRSF" id="PIRSF011396">
    <property type="entry name" value="Trp_halogenase"/>
    <property type="match status" value="1"/>
</dbReference>
<protein>
    <submittedName>
        <fullName evidence="3">Tryptophan halogenase</fullName>
    </submittedName>
</protein>
<feature type="binding site" evidence="2">
    <location>
        <position position="339"/>
    </location>
    <ligand>
        <name>FAD</name>
        <dbReference type="ChEBI" id="CHEBI:57692"/>
    </ligand>
</feature>
<dbReference type="SUPFAM" id="SSF51905">
    <property type="entry name" value="FAD/NAD(P)-binding domain"/>
    <property type="match status" value="1"/>
</dbReference>
<name>A0A2P7QSC9_9SPHN</name>
<feature type="binding site" evidence="2">
    <location>
        <position position="79"/>
    </location>
    <ligand>
        <name>7-chloro-L-tryptophan</name>
        <dbReference type="ChEBI" id="CHEBI:58713"/>
    </ligand>
</feature>
<dbReference type="GO" id="GO:0000166">
    <property type="term" value="F:nucleotide binding"/>
    <property type="evidence" value="ECO:0007669"/>
    <property type="project" value="UniProtKB-KW"/>
</dbReference>
<dbReference type="Proteomes" id="UP000241167">
    <property type="component" value="Unassembled WGS sequence"/>
</dbReference>